<comment type="caution">
    <text evidence="1">The sequence shown here is derived from an EMBL/GenBank/DDBJ whole genome shotgun (WGS) entry which is preliminary data.</text>
</comment>
<evidence type="ECO:0000313" key="2">
    <source>
        <dbReference type="Proteomes" id="UP000076584"/>
    </source>
</evidence>
<keyword evidence="2" id="KW-1185">Reference proteome</keyword>
<dbReference type="Proteomes" id="UP000076584">
    <property type="component" value="Unassembled WGS sequence"/>
</dbReference>
<dbReference type="OrthoDB" id="4788795at2759"/>
<dbReference type="EMBL" id="LFIW01002472">
    <property type="protein sequence ID" value="KZL69884.1"/>
    <property type="molecule type" value="Genomic_DNA"/>
</dbReference>
<proteinExistence type="predicted"/>
<name>A0A161VFX9_COLIC</name>
<sequence length="147" mass="16583">MRLIVLVSIVLAMFIPDALSNLPPKYPNAHIAGSPRPGWPYFKHPVCRTRGYGFFGTHHVIVVSGVKDIPQTCNFLWAGLNKFDGCKILTKTYCGGTDGYLQWRFQRWVSCNPGMIASSWFDTTRNQLGFLDCEGKQPDVQPEEDDD</sequence>
<accession>A0A161VFX9</accession>
<evidence type="ECO:0000313" key="1">
    <source>
        <dbReference type="EMBL" id="KZL69884.1"/>
    </source>
</evidence>
<dbReference type="AlphaFoldDB" id="A0A161VFX9"/>
<organism evidence="1 2">
    <name type="scientific">Colletotrichum incanum</name>
    <name type="common">Soybean anthracnose fungus</name>
    <dbReference type="NCBI Taxonomy" id="1573173"/>
    <lineage>
        <taxon>Eukaryota</taxon>
        <taxon>Fungi</taxon>
        <taxon>Dikarya</taxon>
        <taxon>Ascomycota</taxon>
        <taxon>Pezizomycotina</taxon>
        <taxon>Sordariomycetes</taxon>
        <taxon>Hypocreomycetidae</taxon>
        <taxon>Glomerellales</taxon>
        <taxon>Glomerellaceae</taxon>
        <taxon>Colletotrichum</taxon>
        <taxon>Colletotrichum spaethianum species complex</taxon>
    </lineage>
</organism>
<protein>
    <submittedName>
        <fullName evidence="1">Uncharacterized protein</fullName>
    </submittedName>
</protein>
<reference evidence="1 2" key="1">
    <citation type="submission" date="2015-06" db="EMBL/GenBank/DDBJ databases">
        <title>Survival trade-offs in plant roots during colonization by closely related pathogenic and mutualistic fungi.</title>
        <authorList>
            <person name="Hacquard S."/>
            <person name="Kracher B."/>
            <person name="Hiruma K."/>
            <person name="Weinman A."/>
            <person name="Muench P."/>
            <person name="Garrido Oter R."/>
            <person name="Ver Loren van Themaat E."/>
            <person name="Dallerey J.-F."/>
            <person name="Damm U."/>
            <person name="Henrissat B."/>
            <person name="Lespinet O."/>
            <person name="Thon M."/>
            <person name="Kemen E."/>
            <person name="McHardy A.C."/>
            <person name="Schulze-Lefert P."/>
            <person name="O'Connell R.J."/>
        </authorList>
    </citation>
    <scope>NUCLEOTIDE SEQUENCE [LARGE SCALE GENOMIC DNA]</scope>
    <source>
        <strain evidence="1 2">MAFF 238704</strain>
    </source>
</reference>
<gene>
    <name evidence="1" type="ORF">CI238_10773</name>
</gene>